<keyword evidence="2" id="KW-1185">Reference proteome</keyword>
<dbReference type="STRING" id="35608.A0A2U1PQQ4"/>
<evidence type="ECO:0000313" key="2">
    <source>
        <dbReference type="Proteomes" id="UP000245207"/>
    </source>
</evidence>
<organism evidence="1 2">
    <name type="scientific">Artemisia annua</name>
    <name type="common">Sweet wormwood</name>
    <dbReference type="NCBI Taxonomy" id="35608"/>
    <lineage>
        <taxon>Eukaryota</taxon>
        <taxon>Viridiplantae</taxon>
        <taxon>Streptophyta</taxon>
        <taxon>Embryophyta</taxon>
        <taxon>Tracheophyta</taxon>
        <taxon>Spermatophyta</taxon>
        <taxon>Magnoliopsida</taxon>
        <taxon>eudicotyledons</taxon>
        <taxon>Gunneridae</taxon>
        <taxon>Pentapetalae</taxon>
        <taxon>asterids</taxon>
        <taxon>campanulids</taxon>
        <taxon>Asterales</taxon>
        <taxon>Asteraceae</taxon>
        <taxon>Asteroideae</taxon>
        <taxon>Anthemideae</taxon>
        <taxon>Artemisiinae</taxon>
        <taxon>Artemisia</taxon>
    </lineage>
</organism>
<dbReference type="Gene3D" id="3.30.260.10">
    <property type="entry name" value="TCP-1-like chaperonin intermediate domain"/>
    <property type="match status" value="1"/>
</dbReference>
<dbReference type="EMBL" id="PKPP01000846">
    <property type="protein sequence ID" value="PWA88094.1"/>
    <property type="molecule type" value="Genomic_DNA"/>
</dbReference>
<sequence>MALIESLWLNCKVNSYNDATLKDIRNRMQPCYCVLPIAPPCQAQTAISKVKELALIEGEKDFFAKMVVDAVIAIGNDDRLNMIGINKFVLDHMMKSGMFDHYVFFTDGIGIVVNLRASSM</sequence>
<reference evidence="1 2" key="1">
    <citation type="journal article" date="2018" name="Mol. Plant">
        <title>The genome of Artemisia annua provides insight into the evolution of Asteraceae family and artemisinin biosynthesis.</title>
        <authorList>
            <person name="Shen Q."/>
            <person name="Zhang L."/>
            <person name="Liao Z."/>
            <person name="Wang S."/>
            <person name="Yan T."/>
            <person name="Shi P."/>
            <person name="Liu M."/>
            <person name="Fu X."/>
            <person name="Pan Q."/>
            <person name="Wang Y."/>
            <person name="Lv Z."/>
            <person name="Lu X."/>
            <person name="Zhang F."/>
            <person name="Jiang W."/>
            <person name="Ma Y."/>
            <person name="Chen M."/>
            <person name="Hao X."/>
            <person name="Li L."/>
            <person name="Tang Y."/>
            <person name="Lv G."/>
            <person name="Zhou Y."/>
            <person name="Sun X."/>
            <person name="Brodelius P.E."/>
            <person name="Rose J.K.C."/>
            <person name="Tang K."/>
        </authorList>
    </citation>
    <scope>NUCLEOTIDE SEQUENCE [LARGE SCALE GENOMIC DNA]</scope>
    <source>
        <strain evidence="2">cv. Huhao1</strain>
        <tissue evidence="1">Leaf</tissue>
    </source>
</reference>
<protein>
    <submittedName>
        <fullName evidence="1">TCP-1-eta subunit</fullName>
    </submittedName>
</protein>
<dbReference type="Proteomes" id="UP000245207">
    <property type="component" value="Unassembled WGS sequence"/>
</dbReference>
<dbReference type="InterPro" id="IPR027410">
    <property type="entry name" value="TCP-1-like_intermed_sf"/>
</dbReference>
<proteinExistence type="predicted"/>
<comment type="caution">
    <text evidence="1">The sequence shown here is derived from an EMBL/GenBank/DDBJ whole genome shotgun (WGS) entry which is preliminary data.</text>
</comment>
<gene>
    <name evidence="1" type="ORF">CTI12_AA124580</name>
</gene>
<name>A0A2U1PQQ4_ARTAN</name>
<evidence type="ECO:0000313" key="1">
    <source>
        <dbReference type="EMBL" id="PWA88094.1"/>
    </source>
</evidence>
<dbReference type="AlphaFoldDB" id="A0A2U1PQQ4"/>
<accession>A0A2U1PQQ4</accession>